<dbReference type="InterPro" id="IPR005821">
    <property type="entry name" value="Ion_trans_dom"/>
</dbReference>
<evidence type="ECO:0000256" key="1">
    <source>
        <dbReference type="ARBA" id="ARBA00004141"/>
    </source>
</evidence>
<feature type="domain" description="Helicase C-terminal" evidence="9">
    <location>
        <begin position="408"/>
        <end position="590"/>
    </location>
</feature>
<feature type="transmembrane region" description="Helical" evidence="7">
    <location>
        <begin position="155"/>
        <end position="175"/>
    </location>
</feature>
<feature type="compositionally biased region" description="Acidic residues" evidence="6">
    <location>
        <begin position="688"/>
        <end position="703"/>
    </location>
</feature>
<dbReference type="PROSITE" id="PS51194">
    <property type="entry name" value="HELICASE_CTER"/>
    <property type="match status" value="1"/>
</dbReference>
<feature type="transmembrane region" description="Helical" evidence="7">
    <location>
        <begin position="126"/>
        <end position="143"/>
    </location>
</feature>
<evidence type="ECO:0000259" key="8">
    <source>
        <dbReference type="PROSITE" id="PS50222"/>
    </source>
</evidence>
<dbReference type="Pfam" id="PF00271">
    <property type="entry name" value="Helicase_C"/>
    <property type="match status" value="1"/>
</dbReference>
<dbReference type="InterPro" id="IPR043203">
    <property type="entry name" value="VGCC_Ca_Na"/>
</dbReference>
<dbReference type="PROSITE" id="PS50222">
    <property type="entry name" value="EF_HAND_2"/>
    <property type="match status" value="1"/>
</dbReference>
<name>A0A812UV52_9DINO</name>
<keyword evidence="5 7" id="KW-0472">Membrane</keyword>
<dbReference type="SMART" id="SM00054">
    <property type="entry name" value="EFh"/>
    <property type="match status" value="1"/>
</dbReference>
<keyword evidence="11" id="KW-1185">Reference proteome</keyword>
<dbReference type="Gene3D" id="1.10.287.70">
    <property type="match status" value="1"/>
</dbReference>
<sequence length="802" mass="89037">MNSVFSDDLRRKKEHIASSAKLNAFIVVLLVTNTIILGIEVDDQRAAAVETNIGFVLLEVVFATIFVLEWLVRLHQQQFEFFHDGWNVFDFSLVLMGFGDLMMTLFRPVAGVQLAKAFRVFRGLRVARSVKGVNGLGGLWFMIQGLLDSFKAVTFVATLAAVALYVFGVSLTSVVATDPLVLNYWPTAKFYFGTIGQSMMTMLQVATLDSWAGLVARPLFYLSPQGVVLLILGVILLTYAIFNLLVAVMVKQITSLACDSKEASARMLINSERYILHTLLLEFHRHDQDNMGLGLREFKKMIRQPDVLAKLSLLGLRVDETEELFTVLDADGSGEVSAEELIDGIQQLKGPATGQDMVRLISIALHENWRAGCFVERLRRMSCKADQIQGRLNGMGFQLTQERRAAKNAEDRYVLLHNQAADRDNVIYEMDQYRFSNYPEIVPKPVPKQVVLVIMYWLTRKRGCSLRAAQSVAINAAVIWSVTCSNREICGPRFRDAQKFADGEAHIMVATEFGGRGIDWHQVDHVINFQMPTGAVCWLHRVGRTGRMGKRGLVTNFIGSKDQVLSKLIQDQLQAGEDLHTLFSRKRSLRRRLRNRKEDGDPASDSEGSDGPVNLDGGLEILSKADRTQSAEGELLGYLTTPALEDGFSRGPRAKTRATKLRTASSQEESATGDGLSDIRDRLLASDSESDNEVQESSSEDEAGGEHKQEGSRTSQPAKTPFSWSQLAEDGDAALGPAPVRQLERAGGGDRIQAATFGGRYTDQDRLPSSRRIARRKALGVRTKNRLDAGRNYASPDDDLLL</sequence>
<feature type="region of interest" description="Disordered" evidence="6">
    <location>
        <begin position="643"/>
        <end position="778"/>
    </location>
</feature>
<dbReference type="SMART" id="SM00490">
    <property type="entry name" value="HELICc"/>
    <property type="match status" value="1"/>
</dbReference>
<dbReference type="SUPFAM" id="SSF47473">
    <property type="entry name" value="EF-hand"/>
    <property type="match status" value="1"/>
</dbReference>
<reference evidence="10" key="1">
    <citation type="submission" date="2021-02" db="EMBL/GenBank/DDBJ databases">
        <authorList>
            <person name="Dougan E. K."/>
            <person name="Rhodes N."/>
            <person name="Thang M."/>
            <person name="Chan C."/>
        </authorList>
    </citation>
    <scope>NUCLEOTIDE SEQUENCE</scope>
</reference>
<evidence type="ECO:0000256" key="4">
    <source>
        <dbReference type="ARBA" id="ARBA00022989"/>
    </source>
</evidence>
<dbReference type="AlphaFoldDB" id="A0A812UV52"/>
<dbReference type="EMBL" id="CAJNDS010002755">
    <property type="protein sequence ID" value="CAE7585609.1"/>
    <property type="molecule type" value="Genomic_DNA"/>
</dbReference>
<dbReference type="InterPro" id="IPR018247">
    <property type="entry name" value="EF_Hand_1_Ca_BS"/>
</dbReference>
<dbReference type="InterPro" id="IPR011992">
    <property type="entry name" value="EF-hand-dom_pair"/>
</dbReference>
<evidence type="ECO:0000256" key="6">
    <source>
        <dbReference type="SAM" id="MobiDB-lite"/>
    </source>
</evidence>
<dbReference type="Gene3D" id="1.10.238.10">
    <property type="entry name" value="EF-hand"/>
    <property type="match status" value="1"/>
</dbReference>
<gene>
    <name evidence="10" type="primary">Catsper1</name>
    <name evidence="10" type="ORF">SNAT2548_LOCUS33386</name>
</gene>
<feature type="compositionally biased region" description="Polar residues" evidence="6">
    <location>
        <begin position="712"/>
        <end position="726"/>
    </location>
</feature>
<proteinExistence type="predicted"/>
<feature type="region of interest" description="Disordered" evidence="6">
    <location>
        <begin position="593"/>
        <end position="618"/>
    </location>
</feature>
<dbReference type="PANTHER" id="PTHR10037:SF62">
    <property type="entry name" value="SODIUM CHANNEL PROTEIN 60E"/>
    <property type="match status" value="1"/>
</dbReference>
<dbReference type="SUPFAM" id="SSF52540">
    <property type="entry name" value="P-loop containing nucleoside triphosphate hydrolases"/>
    <property type="match status" value="1"/>
</dbReference>
<dbReference type="SUPFAM" id="SSF81324">
    <property type="entry name" value="Voltage-gated potassium channels"/>
    <property type="match status" value="1"/>
</dbReference>
<accession>A0A812UV52</accession>
<dbReference type="GO" id="GO:0005509">
    <property type="term" value="F:calcium ion binding"/>
    <property type="evidence" value="ECO:0007669"/>
    <property type="project" value="InterPro"/>
</dbReference>
<keyword evidence="3" id="KW-0106">Calcium</keyword>
<evidence type="ECO:0000313" key="11">
    <source>
        <dbReference type="Proteomes" id="UP000604046"/>
    </source>
</evidence>
<dbReference type="PROSITE" id="PS00018">
    <property type="entry name" value="EF_HAND_1"/>
    <property type="match status" value="1"/>
</dbReference>
<evidence type="ECO:0000259" key="9">
    <source>
        <dbReference type="PROSITE" id="PS51194"/>
    </source>
</evidence>
<evidence type="ECO:0000256" key="3">
    <source>
        <dbReference type="ARBA" id="ARBA00022837"/>
    </source>
</evidence>
<dbReference type="InterPro" id="IPR001650">
    <property type="entry name" value="Helicase_C-like"/>
</dbReference>
<dbReference type="Gene3D" id="1.20.120.350">
    <property type="entry name" value="Voltage-gated potassium channels. Chain C"/>
    <property type="match status" value="1"/>
</dbReference>
<evidence type="ECO:0000256" key="7">
    <source>
        <dbReference type="SAM" id="Phobius"/>
    </source>
</evidence>
<dbReference type="InterPro" id="IPR002048">
    <property type="entry name" value="EF_hand_dom"/>
</dbReference>
<dbReference type="PANTHER" id="PTHR10037">
    <property type="entry name" value="VOLTAGE-GATED CATION CHANNEL CALCIUM AND SODIUM"/>
    <property type="match status" value="1"/>
</dbReference>
<dbReference type="InterPro" id="IPR027417">
    <property type="entry name" value="P-loop_NTPase"/>
</dbReference>
<feature type="transmembrane region" description="Helical" evidence="7">
    <location>
        <begin position="227"/>
        <end position="250"/>
    </location>
</feature>
<dbReference type="Gene3D" id="3.40.50.300">
    <property type="entry name" value="P-loop containing nucleotide triphosphate hydrolases"/>
    <property type="match status" value="1"/>
</dbReference>
<protein>
    <submittedName>
        <fullName evidence="10">Catsper1 protein</fullName>
    </submittedName>
</protein>
<dbReference type="GO" id="GO:0001518">
    <property type="term" value="C:voltage-gated sodium channel complex"/>
    <property type="evidence" value="ECO:0007669"/>
    <property type="project" value="TreeGrafter"/>
</dbReference>
<dbReference type="GO" id="GO:0005248">
    <property type="term" value="F:voltage-gated sodium channel activity"/>
    <property type="evidence" value="ECO:0007669"/>
    <property type="project" value="TreeGrafter"/>
</dbReference>
<dbReference type="Proteomes" id="UP000604046">
    <property type="component" value="Unassembled WGS sequence"/>
</dbReference>
<organism evidence="10 11">
    <name type="scientific">Symbiodinium natans</name>
    <dbReference type="NCBI Taxonomy" id="878477"/>
    <lineage>
        <taxon>Eukaryota</taxon>
        <taxon>Sar</taxon>
        <taxon>Alveolata</taxon>
        <taxon>Dinophyceae</taxon>
        <taxon>Suessiales</taxon>
        <taxon>Symbiodiniaceae</taxon>
        <taxon>Symbiodinium</taxon>
    </lineage>
</organism>
<keyword evidence="2 7" id="KW-0812">Transmembrane</keyword>
<dbReference type="InterPro" id="IPR027359">
    <property type="entry name" value="Volt_channel_dom_sf"/>
</dbReference>
<dbReference type="OrthoDB" id="416585at2759"/>
<feature type="domain" description="EF-hand" evidence="8">
    <location>
        <begin position="316"/>
        <end position="351"/>
    </location>
</feature>
<dbReference type="Pfam" id="PF00520">
    <property type="entry name" value="Ion_trans"/>
    <property type="match status" value="1"/>
</dbReference>
<comment type="subcellular location">
    <subcellularLocation>
        <location evidence="1">Membrane</location>
        <topology evidence="1">Multi-pass membrane protein</topology>
    </subcellularLocation>
</comment>
<evidence type="ECO:0000256" key="5">
    <source>
        <dbReference type="ARBA" id="ARBA00023136"/>
    </source>
</evidence>
<feature type="transmembrane region" description="Helical" evidence="7">
    <location>
        <begin position="53"/>
        <end position="74"/>
    </location>
</feature>
<evidence type="ECO:0000313" key="10">
    <source>
        <dbReference type="EMBL" id="CAE7585609.1"/>
    </source>
</evidence>
<feature type="transmembrane region" description="Helical" evidence="7">
    <location>
        <begin position="86"/>
        <end position="106"/>
    </location>
</feature>
<keyword evidence="4 7" id="KW-1133">Transmembrane helix</keyword>
<comment type="caution">
    <text evidence="10">The sequence shown here is derived from an EMBL/GenBank/DDBJ whole genome shotgun (WGS) entry which is preliminary data.</text>
</comment>
<evidence type="ECO:0000256" key="2">
    <source>
        <dbReference type="ARBA" id="ARBA00022692"/>
    </source>
</evidence>
<feature type="transmembrane region" description="Helical" evidence="7">
    <location>
        <begin position="20"/>
        <end position="41"/>
    </location>
</feature>